<protein>
    <submittedName>
        <fullName evidence="1">Uncharacterized protein</fullName>
    </submittedName>
</protein>
<dbReference type="EMBL" id="QRVK01000006">
    <property type="protein sequence ID" value="RGS43555.1"/>
    <property type="molecule type" value="Genomic_DNA"/>
</dbReference>
<dbReference type="GO" id="GO:0003676">
    <property type="term" value="F:nucleic acid binding"/>
    <property type="evidence" value="ECO:0007669"/>
    <property type="project" value="InterPro"/>
</dbReference>
<accession>A0A412ITY2</accession>
<name>A0A412ITY2_9FIRM</name>
<reference evidence="1 2" key="1">
    <citation type="submission" date="2018-08" db="EMBL/GenBank/DDBJ databases">
        <title>A genome reference for cultivated species of the human gut microbiota.</title>
        <authorList>
            <person name="Zou Y."/>
            <person name="Xue W."/>
            <person name="Luo G."/>
        </authorList>
    </citation>
    <scope>NUCLEOTIDE SEQUENCE [LARGE SCALE GENOMIC DNA]</scope>
    <source>
        <strain evidence="1 2">AF22-21</strain>
    </source>
</reference>
<comment type="caution">
    <text evidence="1">The sequence shown here is derived from an EMBL/GenBank/DDBJ whole genome shotgun (WGS) entry which is preliminary data.</text>
</comment>
<gene>
    <name evidence="1" type="ORF">DWX94_04350</name>
</gene>
<organism evidence="1 2">
    <name type="scientific">Coprococcus eutactus</name>
    <dbReference type="NCBI Taxonomy" id="33043"/>
    <lineage>
        <taxon>Bacteria</taxon>
        <taxon>Bacillati</taxon>
        <taxon>Bacillota</taxon>
        <taxon>Clostridia</taxon>
        <taxon>Lachnospirales</taxon>
        <taxon>Lachnospiraceae</taxon>
        <taxon>Coprococcus</taxon>
    </lineage>
</organism>
<dbReference type="InterPro" id="IPR036397">
    <property type="entry name" value="RNaseH_sf"/>
</dbReference>
<dbReference type="Gene3D" id="3.30.420.10">
    <property type="entry name" value="Ribonuclease H-like superfamily/Ribonuclease H"/>
    <property type="match status" value="1"/>
</dbReference>
<evidence type="ECO:0000313" key="1">
    <source>
        <dbReference type="EMBL" id="RGS43555.1"/>
    </source>
</evidence>
<dbReference type="InterPro" id="IPR012337">
    <property type="entry name" value="RNaseH-like_sf"/>
</dbReference>
<proteinExistence type="predicted"/>
<evidence type="ECO:0000313" key="2">
    <source>
        <dbReference type="Proteomes" id="UP000283295"/>
    </source>
</evidence>
<dbReference type="AlphaFoldDB" id="A0A412ITY2"/>
<dbReference type="SUPFAM" id="SSF53098">
    <property type="entry name" value="Ribonuclease H-like"/>
    <property type="match status" value="1"/>
</dbReference>
<dbReference type="Proteomes" id="UP000283295">
    <property type="component" value="Unassembled WGS sequence"/>
</dbReference>
<sequence>MTLSRYEIYVEAAWNESVKCAGWCVKVIDTKTGNLMTIAEPVQAGWCVKAIETKAGSLMSVVEPIQGKEEQAILLQRATLIGLRKVLDWLKGGRERVPEDESVALYISCGYVRKVLLRKWYHTWEHSGWKTVQGKDIPEAERWKKVLELLECFYVMPIQKSTWQKDTKIALACMEMAKQECCTKRPFWRIEKSGREECV</sequence>